<dbReference type="SMART" id="SM00356">
    <property type="entry name" value="ZnF_C3H1"/>
    <property type="match status" value="2"/>
</dbReference>
<evidence type="ECO:0000256" key="4">
    <source>
        <dbReference type="PROSITE-ProRule" id="PRU00723"/>
    </source>
</evidence>
<feature type="zinc finger region" description="C3H1-type" evidence="4">
    <location>
        <begin position="38"/>
        <end position="65"/>
    </location>
</feature>
<reference evidence="7" key="1">
    <citation type="submission" date="2023-02" db="EMBL/GenBank/DDBJ databases">
        <title>Genome of toxic invasive species Heracleum sosnowskyi carries increased number of genes despite the absence of recent whole-genome duplications.</title>
        <authorList>
            <person name="Schelkunov M."/>
            <person name="Shtratnikova V."/>
            <person name="Makarenko M."/>
            <person name="Klepikova A."/>
            <person name="Omelchenko D."/>
            <person name="Novikova G."/>
            <person name="Obukhova E."/>
            <person name="Bogdanov V."/>
            <person name="Penin A."/>
            <person name="Logacheva M."/>
        </authorList>
    </citation>
    <scope>NUCLEOTIDE SEQUENCE</scope>
    <source>
        <strain evidence="7">Hsosn_3</strain>
        <tissue evidence="7">Leaf</tissue>
    </source>
</reference>
<accession>A0AAD8HA22</accession>
<evidence type="ECO:0000256" key="2">
    <source>
        <dbReference type="ARBA" id="ARBA00022771"/>
    </source>
</evidence>
<feature type="domain" description="C3H1-type" evidence="6">
    <location>
        <begin position="156"/>
        <end position="183"/>
    </location>
</feature>
<keyword evidence="3 4" id="KW-0862">Zinc</keyword>
<evidence type="ECO:0000256" key="3">
    <source>
        <dbReference type="ARBA" id="ARBA00022833"/>
    </source>
</evidence>
<dbReference type="InterPro" id="IPR000571">
    <property type="entry name" value="Znf_CCCH"/>
</dbReference>
<organism evidence="7 8">
    <name type="scientific">Heracleum sosnowskyi</name>
    <dbReference type="NCBI Taxonomy" id="360622"/>
    <lineage>
        <taxon>Eukaryota</taxon>
        <taxon>Viridiplantae</taxon>
        <taxon>Streptophyta</taxon>
        <taxon>Embryophyta</taxon>
        <taxon>Tracheophyta</taxon>
        <taxon>Spermatophyta</taxon>
        <taxon>Magnoliopsida</taxon>
        <taxon>eudicotyledons</taxon>
        <taxon>Gunneridae</taxon>
        <taxon>Pentapetalae</taxon>
        <taxon>asterids</taxon>
        <taxon>campanulids</taxon>
        <taxon>Apiales</taxon>
        <taxon>Apiaceae</taxon>
        <taxon>Apioideae</taxon>
        <taxon>apioid superclade</taxon>
        <taxon>Tordylieae</taxon>
        <taxon>Tordyliinae</taxon>
        <taxon>Heracleum</taxon>
    </lineage>
</organism>
<reference evidence="7" key="2">
    <citation type="submission" date="2023-05" db="EMBL/GenBank/DDBJ databases">
        <authorList>
            <person name="Schelkunov M.I."/>
        </authorList>
    </citation>
    <scope>NUCLEOTIDE SEQUENCE</scope>
    <source>
        <strain evidence="7">Hsosn_3</strain>
        <tissue evidence="7">Leaf</tissue>
    </source>
</reference>
<dbReference type="GO" id="GO:0003723">
    <property type="term" value="F:RNA binding"/>
    <property type="evidence" value="ECO:0007669"/>
    <property type="project" value="InterPro"/>
</dbReference>
<dbReference type="Proteomes" id="UP001237642">
    <property type="component" value="Unassembled WGS sequence"/>
</dbReference>
<evidence type="ECO:0000259" key="6">
    <source>
        <dbReference type="PROSITE" id="PS50103"/>
    </source>
</evidence>
<dbReference type="SUPFAM" id="SSF54791">
    <property type="entry name" value="Eukaryotic type KH-domain (KH-domain type I)"/>
    <property type="match status" value="1"/>
</dbReference>
<dbReference type="PROSITE" id="PS50103">
    <property type="entry name" value="ZF_C3H1"/>
    <property type="match status" value="2"/>
</dbReference>
<dbReference type="EMBL" id="JAUIZM010000010">
    <property type="protein sequence ID" value="KAK1362458.1"/>
    <property type="molecule type" value="Genomic_DNA"/>
</dbReference>
<dbReference type="AlphaFoldDB" id="A0AAD8HA22"/>
<feature type="compositionally biased region" description="Basic and acidic residues" evidence="5">
    <location>
        <begin position="10"/>
        <end position="29"/>
    </location>
</feature>
<dbReference type="InterPro" id="IPR036855">
    <property type="entry name" value="Znf_CCCH_sf"/>
</dbReference>
<keyword evidence="8" id="KW-1185">Reference proteome</keyword>
<keyword evidence="1 4" id="KW-0479">Metal-binding</keyword>
<evidence type="ECO:0000256" key="1">
    <source>
        <dbReference type="ARBA" id="ARBA00022723"/>
    </source>
</evidence>
<gene>
    <name evidence="7" type="ORF">POM88_046932</name>
</gene>
<sequence length="195" mass="21618">MMSGSSRKSGRFDDYYDEKIPNKKPKQAENEEPTSGAARKSVPIKYFSMTECPFGEGCGFLHVIPSGFSDDPIAVKFTFKDTFVGHYGRGDGSTLKLISSMTKTKLSITDHESGSSLKTVEFRGSNHGEIGAARELVWELTKGTSDELVEICPGPKFKTRPCVLLSKGFCHRGVRCHYAHGAQELRKSCNVYEDY</sequence>
<evidence type="ECO:0000313" key="8">
    <source>
        <dbReference type="Proteomes" id="UP001237642"/>
    </source>
</evidence>
<protein>
    <recommendedName>
        <fullName evidence="6">C3H1-type domain-containing protein</fullName>
    </recommendedName>
</protein>
<dbReference type="InterPro" id="IPR036612">
    <property type="entry name" value="KH_dom_type_1_sf"/>
</dbReference>
<name>A0AAD8HA22_9APIA</name>
<evidence type="ECO:0000313" key="7">
    <source>
        <dbReference type="EMBL" id="KAK1362458.1"/>
    </source>
</evidence>
<proteinExistence type="predicted"/>
<dbReference type="SUPFAM" id="SSF90229">
    <property type="entry name" value="CCCH zinc finger"/>
    <property type="match status" value="1"/>
</dbReference>
<feature type="zinc finger region" description="C3H1-type" evidence="4">
    <location>
        <begin position="156"/>
        <end position="183"/>
    </location>
</feature>
<evidence type="ECO:0000256" key="5">
    <source>
        <dbReference type="SAM" id="MobiDB-lite"/>
    </source>
</evidence>
<feature type="region of interest" description="Disordered" evidence="5">
    <location>
        <begin position="1"/>
        <end position="37"/>
    </location>
</feature>
<comment type="caution">
    <text evidence="7">The sequence shown here is derived from an EMBL/GenBank/DDBJ whole genome shotgun (WGS) entry which is preliminary data.</text>
</comment>
<keyword evidence="2 4" id="KW-0863">Zinc-finger</keyword>
<dbReference type="GO" id="GO:0008270">
    <property type="term" value="F:zinc ion binding"/>
    <property type="evidence" value="ECO:0007669"/>
    <property type="project" value="UniProtKB-KW"/>
</dbReference>
<feature type="domain" description="C3H1-type" evidence="6">
    <location>
        <begin position="38"/>
        <end position="65"/>
    </location>
</feature>
<dbReference type="Gene3D" id="4.10.1000.10">
    <property type="entry name" value="Zinc finger, CCCH-type"/>
    <property type="match status" value="1"/>
</dbReference>